<evidence type="ECO:0000313" key="3">
    <source>
        <dbReference type="EMBL" id="MFC7599243.1"/>
    </source>
</evidence>
<dbReference type="SUPFAM" id="SSF54197">
    <property type="entry name" value="HIT-like"/>
    <property type="match status" value="1"/>
</dbReference>
<feature type="short sequence motif" description="Histidine triad motif" evidence="1">
    <location>
        <begin position="97"/>
        <end position="101"/>
    </location>
</feature>
<dbReference type="Pfam" id="PF01230">
    <property type="entry name" value="HIT"/>
    <property type="match status" value="1"/>
</dbReference>
<evidence type="ECO:0000259" key="2">
    <source>
        <dbReference type="PROSITE" id="PS51084"/>
    </source>
</evidence>
<dbReference type="GO" id="GO:0008168">
    <property type="term" value="F:methyltransferase activity"/>
    <property type="evidence" value="ECO:0007669"/>
    <property type="project" value="UniProtKB-KW"/>
</dbReference>
<keyword evidence="3" id="KW-0808">Transferase</keyword>
<dbReference type="PRINTS" id="PR00332">
    <property type="entry name" value="HISTRIAD"/>
</dbReference>
<comment type="caution">
    <text evidence="3">The sequence shown here is derived from an EMBL/GenBank/DDBJ whole genome shotgun (WGS) entry which is preliminary data.</text>
</comment>
<organism evidence="3 4">
    <name type="scientific">Streptosporangium amethystogenes subsp. fukuiense</name>
    <dbReference type="NCBI Taxonomy" id="698418"/>
    <lineage>
        <taxon>Bacteria</taxon>
        <taxon>Bacillati</taxon>
        <taxon>Actinomycetota</taxon>
        <taxon>Actinomycetes</taxon>
        <taxon>Streptosporangiales</taxon>
        <taxon>Streptosporangiaceae</taxon>
        <taxon>Streptosporangium</taxon>
    </lineage>
</organism>
<evidence type="ECO:0000313" key="4">
    <source>
        <dbReference type="Proteomes" id="UP001596514"/>
    </source>
</evidence>
<dbReference type="EC" id="2.1.1.-" evidence="3"/>
<dbReference type="PROSITE" id="PS51084">
    <property type="entry name" value="HIT_2"/>
    <property type="match status" value="1"/>
</dbReference>
<dbReference type="PANTHER" id="PTHR46648">
    <property type="entry name" value="HIT FAMILY PROTEIN 1"/>
    <property type="match status" value="1"/>
</dbReference>
<protein>
    <submittedName>
        <fullName evidence="3">HIT family protein</fullName>
        <ecNumber evidence="3">2.1.1.-</ecNumber>
    </submittedName>
</protein>
<dbReference type="InterPro" id="IPR036265">
    <property type="entry name" value="HIT-like_sf"/>
</dbReference>
<reference evidence="4" key="1">
    <citation type="journal article" date="2019" name="Int. J. Syst. Evol. Microbiol.">
        <title>The Global Catalogue of Microorganisms (GCM) 10K type strain sequencing project: providing services to taxonomists for standard genome sequencing and annotation.</title>
        <authorList>
            <consortium name="The Broad Institute Genomics Platform"/>
            <consortium name="The Broad Institute Genome Sequencing Center for Infectious Disease"/>
            <person name="Wu L."/>
            <person name="Ma J."/>
        </authorList>
    </citation>
    <scope>NUCLEOTIDE SEQUENCE [LARGE SCALE GENOMIC DNA]</scope>
    <source>
        <strain evidence="4">JCM 10083</strain>
    </source>
</reference>
<dbReference type="RefSeq" id="WP_343976572.1">
    <property type="nucleotide sequence ID" value="NZ_BAAAGK010000139.1"/>
</dbReference>
<keyword evidence="3" id="KW-0489">Methyltransferase</keyword>
<dbReference type="GO" id="GO:0032259">
    <property type="term" value="P:methylation"/>
    <property type="evidence" value="ECO:0007669"/>
    <property type="project" value="UniProtKB-KW"/>
</dbReference>
<keyword evidence="4" id="KW-1185">Reference proteome</keyword>
<feature type="domain" description="HIT" evidence="2">
    <location>
        <begin position="7"/>
        <end position="112"/>
    </location>
</feature>
<dbReference type="EMBL" id="JBHTEE010000001">
    <property type="protein sequence ID" value="MFC7599243.1"/>
    <property type="molecule type" value="Genomic_DNA"/>
</dbReference>
<dbReference type="InterPro" id="IPR011146">
    <property type="entry name" value="HIT-like"/>
</dbReference>
<dbReference type="Gene3D" id="3.30.428.10">
    <property type="entry name" value="HIT-like"/>
    <property type="match status" value="1"/>
</dbReference>
<name>A0ABW2SSG1_9ACTN</name>
<sequence length="145" mass="15579">MPGERCLFCAIATGEHPAHVVLADGVAAAFLDTRPVFKGHVLVVPLTHVETLADLPVPMVGPFFERVRAVAAAVESGLAAAGTFVAANNRVSQSVPHLHVHVVPRNRKDGLRGFFWPRTRYDDPAEAETYARRVREALGPAPPAS</sequence>
<dbReference type="PANTHER" id="PTHR46648:SF1">
    <property type="entry name" value="ADENOSINE 5'-MONOPHOSPHORAMIDASE HNT1"/>
    <property type="match status" value="1"/>
</dbReference>
<dbReference type="Proteomes" id="UP001596514">
    <property type="component" value="Unassembled WGS sequence"/>
</dbReference>
<accession>A0ABW2SSG1</accession>
<proteinExistence type="predicted"/>
<gene>
    <name evidence="3" type="ORF">ACFQVD_03855</name>
</gene>
<evidence type="ECO:0000256" key="1">
    <source>
        <dbReference type="PROSITE-ProRule" id="PRU00464"/>
    </source>
</evidence>
<dbReference type="InterPro" id="IPR001310">
    <property type="entry name" value="Histidine_triad_HIT"/>
</dbReference>